<protein>
    <recommendedName>
        <fullName evidence="6">E3 ubiquitin-protein ligase</fullName>
        <ecNumber evidence="6">2.3.2.27</ecNumber>
    </recommendedName>
</protein>
<keyword evidence="10" id="KW-1185">Reference proteome</keyword>
<dbReference type="InterPro" id="IPR000504">
    <property type="entry name" value="RRM_dom"/>
</dbReference>
<keyword evidence="3 6" id="KW-0808">Transferase</keyword>
<reference evidence="9" key="2">
    <citation type="submission" date="2025-08" db="UniProtKB">
        <authorList>
            <consortium name="Ensembl"/>
        </authorList>
    </citation>
    <scope>IDENTIFICATION</scope>
</reference>
<dbReference type="GO" id="GO:0003723">
    <property type="term" value="F:RNA binding"/>
    <property type="evidence" value="ECO:0007669"/>
    <property type="project" value="UniProtKB-UniRule"/>
</dbReference>
<feature type="region of interest" description="Disordered" evidence="7">
    <location>
        <begin position="160"/>
        <end position="183"/>
    </location>
</feature>
<evidence type="ECO:0000256" key="3">
    <source>
        <dbReference type="ARBA" id="ARBA00022679"/>
    </source>
</evidence>
<keyword evidence="6" id="KW-0963">Cytoplasm</keyword>
<dbReference type="Gene3D" id="3.30.70.330">
    <property type="match status" value="1"/>
</dbReference>
<dbReference type="GO" id="GO:0016567">
    <property type="term" value="P:protein ubiquitination"/>
    <property type="evidence" value="ECO:0007669"/>
    <property type="project" value="UniProtKB-UniRule"/>
</dbReference>
<dbReference type="GO" id="GO:0061630">
    <property type="term" value="F:ubiquitin protein ligase activity"/>
    <property type="evidence" value="ECO:0007669"/>
    <property type="project" value="UniProtKB-UniRule"/>
</dbReference>
<keyword evidence="6" id="KW-0863">Zinc-finger</keyword>
<keyword evidence="6" id="KW-0862">Zinc</keyword>
<name>A0AAQ4R719_GASAC</name>
<dbReference type="AlphaFoldDB" id="A0AAQ4R719"/>
<organism evidence="9 10">
    <name type="scientific">Gasterosteus aculeatus aculeatus</name>
    <name type="common">three-spined stickleback</name>
    <dbReference type="NCBI Taxonomy" id="481459"/>
    <lineage>
        <taxon>Eukaryota</taxon>
        <taxon>Metazoa</taxon>
        <taxon>Chordata</taxon>
        <taxon>Craniata</taxon>
        <taxon>Vertebrata</taxon>
        <taxon>Euteleostomi</taxon>
        <taxon>Actinopterygii</taxon>
        <taxon>Neopterygii</taxon>
        <taxon>Teleostei</taxon>
        <taxon>Neoteleostei</taxon>
        <taxon>Acanthomorphata</taxon>
        <taxon>Eupercaria</taxon>
        <taxon>Perciformes</taxon>
        <taxon>Cottioidei</taxon>
        <taxon>Gasterosteales</taxon>
        <taxon>Gasterosteidae</taxon>
        <taxon>Gasterosteus</taxon>
    </lineage>
</organism>
<comment type="catalytic activity">
    <reaction evidence="1 6">
        <text>S-ubiquitinyl-[E2 ubiquitin-conjugating enzyme]-L-cysteine + [acceptor protein]-L-lysine = [E2 ubiquitin-conjugating enzyme]-L-cysteine + N(6)-ubiquitinyl-[acceptor protein]-L-lysine.</text>
        <dbReference type="EC" id="2.3.2.27"/>
    </reaction>
</comment>
<keyword evidence="5" id="KW-0694">RNA-binding</keyword>
<evidence type="ECO:0000256" key="1">
    <source>
        <dbReference type="ARBA" id="ARBA00000900"/>
    </source>
</evidence>
<evidence type="ECO:0000313" key="9">
    <source>
        <dbReference type="Ensembl" id="ENSGACP00000057961.1"/>
    </source>
</evidence>
<dbReference type="Gene3D" id="3.30.390.130">
    <property type="match status" value="1"/>
</dbReference>
<evidence type="ECO:0000313" key="10">
    <source>
        <dbReference type="Proteomes" id="UP000007635"/>
    </source>
</evidence>
<sequence>MAESGRTVRVSGLPSHIEDDRLKDKLFIHFLRARNGGGEINSVTIVKATPVSALITFDDSRVAQRVIQHRQHTLEVDEKKYKILVTEHQERMDPDKVILNLSATVDHSQLPGGAMAMTHLHKSHPDIEISYGVTEELCTLNGAYSKVQAALAQLLGLPKGPKSAGHKESSQPATSGSKSVQAALEPHIPECRSRKHNKQWEQREKVHLGRHCDDYNSGSHRDTTPGAYVLEDTTEGAARQLPVHPPASEDDFSLIVDADMFQYTQKHCREEYEHILNLQGDTTDQQFRSEEDERRAEGARKYKLAARFKDSGLAALGSRPTDFSLRGFSSPLRQTGPGPIPGHDVLSETAGTSYESVSRALAQNTGGDILFKSGYALPSNASLQNKTSLQGHLIDTRLKSLPSTISTTQSSASGSALPPPAGSGSTLKRASSFSGTPLQKAQVVSQKSQDDSARSTVKARGRSASFGNQAGKDKREVCHAEVTLSGVMWEHIKEAYSSRVDDLTSDVQMKERCSEGSLDVTLTLRGATSSRVNPCQLGLQKLADSVGVDFSVHELRLSELGVTDAEDETLQACCAEVRGRFKKVTMQFSKKSLYLRGPQVLCSQVGASLREVFSGDLVQVPEQQDLCGPSTSKWSPSTFLPENEDQSSLHCWSNPQVMLGGQTSKAHRMDSGQERRRSQRSDFRETELVNGSINQLLARKNPVFKERVKVVEPEEMEGLVSHSKTGMGTVRHVNDVMLTTTNSDKDTALPKKEIPIDSGHKESTQQRHAGMQDTREESSLGAAVLGSICVCCEIEAVTIKTKCGATMCSTCRDTLHIPCRVCQEAEATTRGIKGQMSYSKLNITVPGHKKDSAIKITYCIPDGIQGENHPSPGEAFQGGVFEAFLPDSERTRTLLPRLEEAFRQGLIFTVIGVDTGARASWDGIPHKTTLHGGKSG</sequence>
<dbReference type="Pfam" id="PF23222">
    <property type="entry name" value="RRM_PARP14_1"/>
    <property type="match status" value="1"/>
</dbReference>
<comment type="subcellular location">
    <subcellularLocation>
        <location evidence="6">Cytoplasm</location>
    </subcellularLocation>
</comment>
<dbReference type="GO" id="GO:0007219">
    <property type="term" value="P:Notch signaling pathway"/>
    <property type="evidence" value="ECO:0007669"/>
    <property type="project" value="InterPro"/>
</dbReference>
<evidence type="ECO:0000259" key="8">
    <source>
        <dbReference type="PROSITE" id="PS50102"/>
    </source>
</evidence>
<dbReference type="Pfam" id="PF18102">
    <property type="entry name" value="DTC"/>
    <property type="match status" value="1"/>
</dbReference>
<proteinExistence type="inferred from homology"/>
<evidence type="ECO:0000256" key="5">
    <source>
        <dbReference type="PROSITE-ProRule" id="PRU00176"/>
    </source>
</evidence>
<dbReference type="InterPro" id="IPR039399">
    <property type="entry name" value="Deltex_C_sf"/>
</dbReference>
<dbReference type="PROSITE" id="PS50102">
    <property type="entry name" value="RRM"/>
    <property type="match status" value="1"/>
</dbReference>
<dbReference type="InterPro" id="IPR035979">
    <property type="entry name" value="RBD_domain_sf"/>
</dbReference>
<evidence type="ECO:0000256" key="4">
    <source>
        <dbReference type="ARBA" id="ARBA00022723"/>
    </source>
</evidence>
<dbReference type="CDD" id="cd12546">
    <property type="entry name" value="RRM_RBM43"/>
    <property type="match status" value="1"/>
</dbReference>
<feature type="region of interest" description="Disordered" evidence="7">
    <location>
        <begin position="741"/>
        <end position="775"/>
    </location>
</feature>
<dbReference type="Proteomes" id="UP000007635">
    <property type="component" value="Chromosome XI"/>
</dbReference>
<dbReference type="SUPFAM" id="SSF54928">
    <property type="entry name" value="RNA-binding domain, RBD"/>
    <property type="match status" value="1"/>
</dbReference>
<accession>A0AAQ4R719</accession>
<feature type="region of interest" description="Disordered" evidence="7">
    <location>
        <begin position="664"/>
        <end position="686"/>
    </location>
</feature>
<dbReference type="InterPro" id="IPR039396">
    <property type="entry name" value="Deltex_C"/>
</dbReference>
<keyword evidence="4 6" id="KW-0479">Metal-binding</keyword>
<comment type="similarity">
    <text evidence="6">Belongs to the Deltex family.</text>
</comment>
<feature type="compositionally biased region" description="Basic and acidic residues" evidence="7">
    <location>
        <begin position="743"/>
        <end position="765"/>
    </location>
</feature>
<comment type="pathway">
    <text evidence="2 6">Protein modification; protein ubiquitination.</text>
</comment>
<feature type="compositionally biased region" description="Polar residues" evidence="7">
    <location>
        <begin position="426"/>
        <end position="447"/>
    </location>
</feature>
<dbReference type="InterPro" id="IPR039398">
    <property type="entry name" value="Deltex_fam"/>
</dbReference>
<dbReference type="GO" id="GO:0008270">
    <property type="term" value="F:zinc ion binding"/>
    <property type="evidence" value="ECO:0007669"/>
    <property type="project" value="UniProtKB-KW"/>
</dbReference>
<evidence type="ECO:0000256" key="6">
    <source>
        <dbReference type="RuleBase" id="RU367105"/>
    </source>
</evidence>
<feature type="region of interest" description="Disordered" evidence="7">
    <location>
        <begin position="404"/>
        <end position="472"/>
    </location>
</feature>
<evidence type="ECO:0000256" key="2">
    <source>
        <dbReference type="ARBA" id="ARBA00004906"/>
    </source>
</evidence>
<dbReference type="GO" id="GO:0005737">
    <property type="term" value="C:cytoplasm"/>
    <property type="evidence" value="ECO:0007669"/>
    <property type="project" value="UniProtKB-SubCell"/>
</dbReference>
<reference evidence="9 10" key="1">
    <citation type="journal article" date="2021" name="G3 (Bethesda)">
        <title>Improved contiguity of the threespine stickleback genome using long-read sequencing.</title>
        <authorList>
            <person name="Nath S."/>
            <person name="Shaw D.E."/>
            <person name="White M.A."/>
        </authorList>
    </citation>
    <scope>NUCLEOTIDE SEQUENCE [LARGE SCALE GENOMIC DNA]</scope>
    <source>
        <strain evidence="9 10">Lake Benthic</strain>
    </source>
</reference>
<dbReference type="InterPro" id="IPR057051">
    <property type="entry name" value="PARP14_RPM_1"/>
</dbReference>
<dbReference type="PANTHER" id="PTHR12622">
    <property type="entry name" value="DELTEX-RELATED"/>
    <property type="match status" value="1"/>
</dbReference>
<feature type="domain" description="RRM" evidence="8">
    <location>
        <begin position="6"/>
        <end position="88"/>
    </location>
</feature>
<dbReference type="Ensembl" id="ENSGACT00000079903.1">
    <property type="protein sequence ID" value="ENSGACP00000057961.1"/>
    <property type="gene ID" value="ENSGACG00000025625.1"/>
</dbReference>
<feature type="compositionally biased region" description="Basic and acidic residues" evidence="7">
    <location>
        <begin position="667"/>
        <end position="686"/>
    </location>
</feature>
<feature type="region of interest" description="Disordered" evidence="7">
    <location>
        <begin position="626"/>
        <end position="647"/>
    </location>
</feature>
<dbReference type="EC" id="2.3.2.27" evidence="6"/>
<feature type="compositionally biased region" description="Polar residues" evidence="7">
    <location>
        <begin position="170"/>
        <end position="180"/>
    </location>
</feature>
<evidence type="ECO:0000256" key="7">
    <source>
        <dbReference type="SAM" id="MobiDB-lite"/>
    </source>
</evidence>
<dbReference type="InterPro" id="IPR012677">
    <property type="entry name" value="Nucleotide-bd_a/b_plait_sf"/>
</dbReference>
<feature type="region of interest" description="Disordered" evidence="7">
    <location>
        <begin position="326"/>
        <end position="347"/>
    </location>
</feature>
<reference evidence="9" key="3">
    <citation type="submission" date="2025-09" db="UniProtKB">
        <authorList>
            <consortium name="Ensembl"/>
        </authorList>
    </citation>
    <scope>IDENTIFICATION</scope>
</reference>
<feature type="compositionally biased region" description="Polar residues" evidence="7">
    <location>
        <begin position="629"/>
        <end position="647"/>
    </location>
</feature>
<dbReference type="GeneTree" id="ENSGT00940000154578"/>